<gene>
    <name evidence="3" type="ORF">CERSUDRAFT_119510</name>
</gene>
<dbReference type="InterPro" id="IPR001138">
    <property type="entry name" value="Zn2Cys6_DnaBD"/>
</dbReference>
<dbReference type="OrthoDB" id="2260578at2759"/>
<feature type="compositionally biased region" description="Basic and acidic residues" evidence="1">
    <location>
        <begin position="158"/>
        <end position="169"/>
    </location>
</feature>
<evidence type="ECO:0000313" key="3">
    <source>
        <dbReference type="EMBL" id="EMD31678.1"/>
    </source>
</evidence>
<dbReference type="EMBL" id="KB445816">
    <property type="protein sequence ID" value="EMD31678.1"/>
    <property type="molecule type" value="Genomic_DNA"/>
</dbReference>
<dbReference type="GO" id="GO:0008270">
    <property type="term" value="F:zinc ion binding"/>
    <property type="evidence" value="ECO:0007669"/>
    <property type="project" value="InterPro"/>
</dbReference>
<dbReference type="GO" id="GO:0000981">
    <property type="term" value="F:DNA-binding transcription factor activity, RNA polymerase II-specific"/>
    <property type="evidence" value="ECO:0007669"/>
    <property type="project" value="InterPro"/>
</dbReference>
<dbReference type="InterPro" id="IPR036864">
    <property type="entry name" value="Zn2-C6_fun-type_DNA-bd_sf"/>
</dbReference>
<proteinExistence type="predicted"/>
<evidence type="ECO:0000313" key="4">
    <source>
        <dbReference type="Proteomes" id="UP000016930"/>
    </source>
</evidence>
<feature type="domain" description="Zn(2)-C6 fungal-type" evidence="2">
    <location>
        <begin position="430"/>
        <end position="466"/>
    </location>
</feature>
<evidence type="ECO:0000259" key="2">
    <source>
        <dbReference type="PROSITE" id="PS50048"/>
    </source>
</evidence>
<dbReference type="SMART" id="SM00066">
    <property type="entry name" value="GAL4"/>
    <property type="match status" value="1"/>
</dbReference>
<protein>
    <recommendedName>
        <fullName evidence="2">Zn(2)-C6 fungal-type domain-containing protein</fullName>
    </recommendedName>
</protein>
<evidence type="ECO:0000256" key="1">
    <source>
        <dbReference type="SAM" id="MobiDB-lite"/>
    </source>
</evidence>
<dbReference type="Proteomes" id="UP000016930">
    <property type="component" value="Unassembled WGS sequence"/>
</dbReference>
<dbReference type="STRING" id="914234.M2Q4E9"/>
<dbReference type="HOGENOM" id="CLU_564988_0_0_1"/>
<dbReference type="SUPFAM" id="SSF57701">
    <property type="entry name" value="Zn2/Cys6 DNA-binding domain"/>
    <property type="match status" value="1"/>
</dbReference>
<accession>M2Q4E9</accession>
<organism evidence="3 4">
    <name type="scientific">Ceriporiopsis subvermispora (strain B)</name>
    <name type="common">White-rot fungus</name>
    <name type="synonym">Gelatoporia subvermispora</name>
    <dbReference type="NCBI Taxonomy" id="914234"/>
    <lineage>
        <taxon>Eukaryota</taxon>
        <taxon>Fungi</taxon>
        <taxon>Dikarya</taxon>
        <taxon>Basidiomycota</taxon>
        <taxon>Agaricomycotina</taxon>
        <taxon>Agaricomycetes</taxon>
        <taxon>Polyporales</taxon>
        <taxon>Gelatoporiaceae</taxon>
        <taxon>Gelatoporia</taxon>
    </lineage>
</organism>
<sequence length="483" mass="52941">MDSTSEYYTPAQSYHSSFSDSVSTSQAWTTVEATSDPYSIVTAGASFEHEKESVSISSPHADGYLEGYRNIHLRENDRLYYHPSSYAAYAPPTPVEHHVMETGRHTSSHWESPKLPPAVQFGPSLLSTHGGRAPLPAALACGDNFERVIDSYQSSTDSSHDDSAHRNDEGSGDAAQHHYQAQYYAGSFDTAQYQYASPLGIEDQCGSLTSRGDSVKVEEYEHTYAIEENFTEGALRDDVYSYVDVKTPVNSELLYSPDVASPDSVYSHVRWPLLQTSRSYTLADAMTEPQHPTPQHRSPISEEEVPESPPMASLLPELLASSRAPKPQPTQPRPRGRPRKVDTSVSKTLLDLPAAHPHQELGSSAMMSGLASSSSSHSLDTKISSAFGQVPMSLDKSLIANCDLKPGQAIFKLNSMCAVIEPAKKEPAMACLTCRQQRIKCIPALPGSEDQRCTPCTLQSLRSCVYPKESRSGQRKPREPSPE</sequence>
<dbReference type="PROSITE" id="PS00463">
    <property type="entry name" value="ZN2_CY6_FUNGAL_1"/>
    <property type="match status" value="1"/>
</dbReference>
<dbReference type="PROSITE" id="PS50048">
    <property type="entry name" value="ZN2_CY6_FUNGAL_2"/>
    <property type="match status" value="1"/>
</dbReference>
<keyword evidence="4" id="KW-1185">Reference proteome</keyword>
<dbReference type="CDD" id="cd00067">
    <property type="entry name" value="GAL4"/>
    <property type="match status" value="1"/>
</dbReference>
<name>M2Q4E9_CERS8</name>
<feature type="region of interest" description="Disordered" evidence="1">
    <location>
        <begin position="153"/>
        <end position="174"/>
    </location>
</feature>
<feature type="region of interest" description="Disordered" evidence="1">
    <location>
        <begin position="287"/>
        <end position="343"/>
    </location>
</feature>
<reference evidence="3 4" key="1">
    <citation type="journal article" date="2012" name="Proc. Natl. Acad. Sci. U.S.A.">
        <title>Comparative genomics of Ceriporiopsis subvermispora and Phanerochaete chrysosporium provide insight into selective ligninolysis.</title>
        <authorList>
            <person name="Fernandez-Fueyo E."/>
            <person name="Ruiz-Duenas F.J."/>
            <person name="Ferreira P."/>
            <person name="Floudas D."/>
            <person name="Hibbett D.S."/>
            <person name="Canessa P."/>
            <person name="Larrondo L.F."/>
            <person name="James T.Y."/>
            <person name="Seelenfreund D."/>
            <person name="Lobos S."/>
            <person name="Polanco R."/>
            <person name="Tello M."/>
            <person name="Honda Y."/>
            <person name="Watanabe T."/>
            <person name="Watanabe T."/>
            <person name="Ryu J.S."/>
            <person name="Kubicek C.P."/>
            <person name="Schmoll M."/>
            <person name="Gaskell J."/>
            <person name="Hammel K.E."/>
            <person name="St John F.J."/>
            <person name="Vanden Wymelenberg A."/>
            <person name="Sabat G."/>
            <person name="Splinter BonDurant S."/>
            <person name="Syed K."/>
            <person name="Yadav J.S."/>
            <person name="Doddapaneni H."/>
            <person name="Subramanian V."/>
            <person name="Lavin J.L."/>
            <person name="Oguiza J.A."/>
            <person name="Perez G."/>
            <person name="Pisabarro A.G."/>
            <person name="Ramirez L."/>
            <person name="Santoyo F."/>
            <person name="Master E."/>
            <person name="Coutinho P.M."/>
            <person name="Henrissat B."/>
            <person name="Lombard V."/>
            <person name="Magnuson J.K."/>
            <person name="Kuees U."/>
            <person name="Hori C."/>
            <person name="Igarashi K."/>
            <person name="Samejima M."/>
            <person name="Held B.W."/>
            <person name="Barry K.W."/>
            <person name="LaButti K.M."/>
            <person name="Lapidus A."/>
            <person name="Lindquist E.A."/>
            <person name="Lucas S.M."/>
            <person name="Riley R."/>
            <person name="Salamov A.A."/>
            <person name="Hoffmeister D."/>
            <person name="Schwenk D."/>
            <person name="Hadar Y."/>
            <person name="Yarden O."/>
            <person name="de Vries R.P."/>
            <person name="Wiebenga A."/>
            <person name="Stenlid J."/>
            <person name="Eastwood D."/>
            <person name="Grigoriev I.V."/>
            <person name="Berka R.M."/>
            <person name="Blanchette R.A."/>
            <person name="Kersten P."/>
            <person name="Martinez A.T."/>
            <person name="Vicuna R."/>
            <person name="Cullen D."/>
        </authorList>
    </citation>
    <scope>NUCLEOTIDE SEQUENCE [LARGE SCALE GENOMIC DNA]</scope>
    <source>
        <strain evidence="3 4">B</strain>
    </source>
</reference>
<dbReference type="Gene3D" id="4.10.240.10">
    <property type="entry name" value="Zn(2)-C6 fungal-type DNA-binding domain"/>
    <property type="match status" value="1"/>
</dbReference>
<dbReference type="AlphaFoldDB" id="M2Q4E9"/>